<evidence type="ECO:0000313" key="2">
    <source>
        <dbReference type="EMBL" id="GAT04246.1"/>
    </source>
</evidence>
<sequence length="128" mass="13494">MSVPAGNVGFVTKDPAQPDQPEEAGTTEAPDVVEGEVVPAPPAAGRVPEPVPGHVSDPADTGYTAAGVPTFDAVREKIETRYGTALGASELAAETPEGRSIEEQYEKRQQAAAERLQQIRESMHKDDA</sequence>
<comment type="caution">
    <text evidence="2">The sequence shown here is derived from an EMBL/GenBank/DDBJ whole genome shotgun (WGS) entry which is preliminary data.</text>
</comment>
<feature type="compositionally biased region" description="Basic and acidic residues" evidence="1">
    <location>
        <begin position="117"/>
        <end position="128"/>
    </location>
</feature>
<reference evidence="3" key="2">
    <citation type="submission" date="2016-02" db="EMBL/GenBank/DDBJ databases">
        <title>Draft genome sequence of five rapidly growing Mycobacterium species.</title>
        <authorList>
            <person name="Katahira K."/>
            <person name="Gotou Y."/>
            <person name="Iida K."/>
            <person name="Ogura Y."/>
            <person name="Hayashi T."/>
        </authorList>
    </citation>
    <scope>NUCLEOTIDE SEQUENCE [LARGE SCALE GENOMIC DNA]</scope>
    <source>
        <strain evidence="3">JCM6368</strain>
    </source>
</reference>
<name>A0A100WTP7_MYCFO</name>
<evidence type="ECO:0000313" key="3">
    <source>
        <dbReference type="Proteomes" id="UP000069705"/>
    </source>
</evidence>
<protein>
    <recommendedName>
        <fullName evidence="4">Phage shock protein A (IM30)</fullName>
    </recommendedName>
</protein>
<gene>
    <name evidence="2" type="ORF">RMCFA_4357</name>
</gene>
<dbReference type="Proteomes" id="UP000069705">
    <property type="component" value="Unassembled WGS sequence"/>
</dbReference>
<dbReference type="AlphaFoldDB" id="A0A100WTP7"/>
<reference evidence="2 3" key="1">
    <citation type="journal article" date="2016" name="Genome Announc.">
        <title>Draft Genome Sequences of Five Rapidly Growing Mycobacterium Species, M. thermoresistibile, M. fortuitum subsp. acetamidolyticum, M. canariasense, M. brisbanense, and M. novocastrense.</title>
        <authorList>
            <person name="Katahira K."/>
            <person name="Ogura Y."/>
            <person name="Gotoh Y."/>
            <person name="Hayashi T."/>
        </authorList>
    </citation>
    <scope>NUCLEOTIDE SEQUENCE [LARGE SCALE GENOMIC DNA]</scope>
    <source>
        <strain evidence="2 3">JCM6368</strain>
    </source>
</reference>
<evidence type="ECO:0000256" key="1">
    <source>
        <dbReference type="SAM" id="MobiDB-lite"/>
    </source>
</evidence>
<accession>A0A100WTP7</accession>
<feature type="region of interest" description="Disordered" evidence="1">
    <location>
        <begin position="89"/>
        <end position="128"/>
    </location>
</feature>
<feature type="compositionally biased region" description="Basic and acidic residues" evidence="1">
    <location>
        <begin position="96"/>
        <end position="109"/>
    </location>
</feature>
<evidence type="ECO:0008006" key="4">
    <source>
        <dbReference type="Google" id="ProtNLM"/>
    </source>
</evidence>
<feature type="region of interest" description="Disordered" evidence="1">
    <location>
        <begin position="1"/>
        <end position="66"/>
    </location>
</feature>
<organism evidence="2 3">
    <name type="scientific">Mycolicibacterium fortuitum subsp. acetamidolyticum</name>
    <dbReference type="NCBI Taxonomy" id="144550"/>
    <lineage>
        <taxon>Bacteria</taxon>
        <taxon>Bacillati</taxon>
        <taxon>Actinomycetota</taxon>
        <taxon>Actinomycetes</taxon>
        <taxon>Mycobacteriales</taxon>
        <taxon>Mycobacteriaceae</taxon>
        <taxon>Mycolicibacterium</taxon>
    </lineage>
</organism>
<dbReference type="EMBL" id="BCSZ01000043">
    <property type="protein sequence ID" value="GAT04246.1"/>
    <property type="molecule type" value="Genomic_DNA"/>
</dbReference>
<feature type="compositionally biased region" description="Low complexity" evidence="1">
    <location>
        <begin position="28"/>
        <end position="48"/>
    </location>
</feature>
<proteinExistence type="predicted"/>